<feature type="binding site" evidence="13">
    <location>
        <position position="255"/>
    </location>
    <ligand>
        <name>sn-glycerol 3-phosphate</name>
        <dbReference type="ChEBI" id="CHEBI:57597"/>
    </ligand>
</feature>
<comment type="pathway">
    <text evidence="13">Membrane lipid metabolism; glycerophospholipid metabolism.</text>
</comment>
<feature type="binding site" evidence="13">
    <location>
        <position position="138"/>
    </location>
    <ligand>
        <name>sn-glycerol 3-phosphate</name>
        <dbReference type="ChEBI" id="CHEBI:57597"/>
    </ligand>
</feature>
<keyword evidence="21" id="KW-1185">Reference proteome</keyword>
<evidence type="ECO:0000256" key="7">
    <source>
        <dbReference type="ARBA" id="ARBA00023209"/>
    </source>
</evidence>
<dbReference type="GO" id="GO:0005975">
    <property type="term" value="P:carbohydrate metabolic process"/>
    <property type="evidence" value="ECO:0007669"/>
    <property type="project" value="InterPro"/>
</dbReference>
<dbReference type="InterPro" id="IPR036291">
    <property type="entry name" value="NAD(P)-bd_dom_sf"/>
</dbReference>
<evidence type="ECO:0000256" key="16">
    <source>
        <dbReference type="PIRSR" id="PIRSR000114-3"/>
    </source>
</evidence>
<dbReference type="InterPro" id="IPR013328">
    <property type="entry name" value="6PGD_dom2"/>
</dbReference>
<dbReference type="SUPFAM" id="SSF51735">
    <property type="entry name" value="NAD(P)-binding Rossmann-fold domains"/>
    <property type="match status" value="1"/>
</dbReference>
<dbReference type="InterPro" id="IPR006168">
    <property type="entry name" value="G3P_DH_NAD-dep"/>
</dbReference>
<dbReference type="EMBL" id="FOCW01000009">
    <property type="protein sequence ID" value="SEN88418.1"/>
    <property type="molecule type" value="Genomic_DNA"/>
</dbReference>
<evidence type="ECO:0000256" key="12">
    <source>
        <dbReference type="ARBA" id="ARBA00080511"/>
    </source>
</evidence>
<comment type="subcellular location">
    <subcellularLocation>
        <location evidence="13">Cytoplasm</location>
    </subcellularLocation>
</comment>
<comment type="catalytic activity">
    <reaction evidence="9">
        <text>sn-glycerol 3-phosphate + NADP(+) = dihydroxyacetone phosphate + NADPH + H(+)</text>
        <dbReference type="Rhea" id="RHEA:11096"/>
        <dbReference type="ChEBI" id="CHEBI:15378"/>
        <dbReference type="ChEBI" id="CHEBI:57597"/>
        <dbReference type="ChEBI" id="CHEBI:57642"/>
        <dbReference type="ChEBI" id="CHEBI:57783"/>
        <dbReference type="ChEBI" id="CHEBI:58349"/>
        <dbReference type="EC" id="1.1.1.94"/>
    </reaction>
    <physiologicalReaction direction="right-to-left" evidence="9">
        <dbReference type="Rhea" id="RHEA:11098"/>
    </physiologicalReaction>
</comment>
<keyword evidence="8 13" id="KW-1208">Phospholipid metabolism</keyword>
<evidence type="ECO:0000256" key="14">
    <source>
        <dbReference type="PIRSR" id="PIRSR000114-1"/>
    </source>
</evidence>
<evidence type="ECO:0000256" key="17">
    <source>
        <dbReference type="RuleBase" id="RU000437"/>
    </source>
</evidence>
<feature type="binding site" evidence="13">
    <location>
        <position position="103"/>
    </location>
    <ligand>
        <name>sn-glycerol 3-phosphate</name>
        <dbReference type="ChEBI" id="CHEBI:57597"/>
    </ligand>
</feature>
<accession>A0A1H8K7N0</accession>
<feature type="binding site" evidence="13">
    <location>
        <position position="11"/>
    </location>
    <ligand>
        <name>NADPH</name>
        <dbReference type="ChEBI" id="CHEBI:57783"/>
    </ligand>
</feature>
<evidence type="ECO:0000256" key="4">
    <source>
        <dbReference type="ARBA" id="ARBA00023002"/>
    </source>
</evidence>
<evidence type="ECO:0000256" key="11">
    <source>
        <dbReference type="ARBA" id="ARBA00069372"/>
    </source>
</evidence>
<dbReference type="Gene3D" id="3.40.50.720">
    <property type="entry name" value="NAD(P)-binding Rossmann-like Domain"/>
    <property type="match status" value="1"/>
</dbReference>
<name>A0A1H8K7N0_9BURK</name>
<keyword evidence="6 13" id="KW-0443">Lipid metabolism</keyword>
<evidence type="ECO:0000256" key="10">
    <source>
        <dbReference type="ARBA" id="ARBA00066687"/>
    </source>
</evidence>
<dbReference type="HAMAP" id="MF_00394">
    <property type="entry name" value="NAD_Glyc3P_dehydrog"/>
    <property type="match status" value="1"/>
</dbReference>
<feature type="binding site" evidence="13">
    <location>
        <position position="191"/>
    </location>
    <ligand>
        <name>sn-glycerol 3-phosphate</name>
        <dbReference type="ChEBI" id="CHEBI:57597"/>
    </ligand>
</feature>
<comment type="function">
    <text evidence="13">Catalyzes the reduction of the glycolytic intermediate dihydroxyacetone phosphate (DHAP) to sn-glycerol 3-phosphate (G3P), the key precursor for phospholipid synthesis.</text>
</comment>
<feature type="binding site" evidence="13">
    <location>
        <position position="267"/>
    </location>
    <ligand>
        <name>sn-glycerol 3-phosphate</name>
        <dbReference type="ChEBI" id="CHEBI:57597"/>
    </ligand>
</feature>
<dbReference type="InterPro" id="IPR006109">
    <property type="entry name" value="G3P_DH_NAD-dep_C"/>
</dbReference>
<keyword evidence="2 13" id="KW-0444">Lipid biosynthesis</keyword>
<dbReference type="Pfam" id="PF07479">
    <property type="entry name" value="NAD_Gly3P_dh_C"/>
    <property type="match status" value="1"/>
</dbReference>
<dbReference type="UniPathway" id="UPA00940"/>
<dbReference type="FunFam" id="3.40.50.720:FF:000019">
    <property type="entry name" value="Glycerol-3-phosphate dehydrogenase [NAD(P)+]"/>
    <property type="match status" value="1"/>
</dbReference>
<feature type="active site" description="Proton acceptor" evidence="13 14">
    <location>
        <position position="191"/>
    </location>
</feature>
<feature type="binding site" evidence="13">
    <location>
        <position position="136"/>
    </location>
    <ligand>
        <name>sn-glycerol 3-phosphate</name>
        <dbReference type="ChEBI" id="CHEBI:57597"/>
    </ligand>
</feature>
<protein>
    <recommendedName>
        <fullName evidence="11 13">Glycerol-3-phosphate dehydrogenase [NAD(P)+]</fullName>
        <ecNumber evidence="10 13">1.1.1.94</ecNumber>
    </recommendedName>
    <alternativeName>
        <fullName evidence="13">NAD(P)(+)-dependent glycerol-3-phosphate dehydrogenase</fullName>
    </alternativeName>
    <alternativeName>
        <fullName evidence="12 13">NAD(P)H-dependent dihydroxyacetone-phosphate reductase</fullName>
    </alternativeName>
</protein>
<dbReference type="GO" id="GO:0141152">
    <property type="term" value="F:glycerol-3-phosphate dehydrogenase (NAD+) activity"/>
    <property type="evidence" value="ECO:0007669"/>
    <property type="project" value="RHEA"/>
</dbReference>
<feature type="binding site" evidence="16">
    <location>
        <begin position="7"/>
        <end position="12"/>
    </location>
    <ligand>
        <name>NAD(+)</name>
        <dbReference type="ChEBI" id="CHEBI:57540"/>
    </ligand>
</feature>
<dbReference type="Proteomes" id="UP000199531">
    <property type="component" value="Unassembled WGS sequence"/>
</dbReference>
<proteinExistence type="inferred from homology"/>
<evidence type="ECO:0000256" key="8">
    <source>
        <dbReference type="ARBA" id="ARBA00023264"/>
    </source>
</evidence>
<evidence type="ECO:0000256" key="15">
    <source>
        <dbReference type="PIRSR" id="PIRSR000114-2"/>
    </source>
</evidence>
<keyword evidence="3 13" id="KW-0521">NADP</keyword>
<dbReference type="GO" id="GO:0051287">
    <property type="term" value="F:NAD binding"/>
    <property type="evidence" value="ECO:0007669"/>
    <property type="project" value="InterPro"/>
</dbReference>
<dbReference type="PRINTS" id="PR00077">
    <property type="entry name" value="GPDHDRGNASE"/>
</dbReference>
<sequence length="344" mass="35425">MKIAVLGAGAWGTAVAIHAAQHHEVTLWTRQPEHAQAMQAERSNTRYLPGVAFPQALSVASGIATAADVADDDLLVLAVPVAGLRGQLEQLRGSAVPLVWLCKGFEAMQPGASFGLLPHEVKQQVAPELIAGVLSGPSFAQEVARSQPTALVVASPHAVVCERAVQALHGGTMRVYRSDDLIGVEVGGAVKNVLAIATGVLDGLSQRAAQGAEGFAPGLNARAALMTRGLAEMTRLGVRLGADGATFMGLSGMGDLVLTATGDLSRNRKVGLLLAQGMTADQAVDSLGHVAEGVYCARTVLARADALGVDMPITRCVVALLDGAIAPVDAARLLLGRDAKNEHA</sequence>
<feature type="binding site" evidence="13">
    <location>
        <position position="292"/>
    </location>
    <ligand>
        <name>NADPH</name>
        <dbReference type="ChEBI" id="CHEBI:57783"/>
    </ligand>
</feature>
<feature type="domain" description="Glycerol-3-phosphate dehydrogenase NAD-dependent C-terminal" evidence="19">
    <location>
        <begin position="180"/>
        <end position="330"/>
    </location>
</feature>
<feature type="binding site" evidence="15">
    <location>
        <begin position="266"/>
        <end position="267"/>
    </location>
    <ligand>
        <name>substrate</name>
    </ligand>
</feature>
<feature type="binding site" evidence="16">
    <location>
        <position position="140"/>
    </location>
    <ligand>
        <name>NAD(+)</name>
        <dbReference type="ChEBI" id="CHEBI:57540"/>
    </ligand>
</feature>
<feature type="binding site" evidence="15">
    <location>
        <position position="103"/>
    </location>
    <ligand>
        <name>substrate</name>
    </ligand>
</feature>
<keyword evidence="13" id="KW-0547">Nucleotide-binding</keyword>
<dbReference type="FunFam" id="1.10.1040.10:FF:000001">
    <property type="entry name" value="Glycerol-3-phosphate dehydrogenase [NAD(P)+]"/>
    <property type="match status" value="1"/>
</dbReference>
<feature type="binding site" evidence="13">
    <location>
        <position position="30"/>
    </location>
    <ligand>
        <name>NADPH</name>
        <dbReference type="ChEBI" id="CHEBI:57783"/>
    </ligand>
</feature>
<evidence type="ECO:0000313" key="20">
    <source>
        <dbReference type="EMBL" id="SEN88418.1"/>
    </source>
</evidence>
<evidence type="ECO:0000259" key="18">
    <source>
        <dbReference type="Pfam" id="PF01210"/>
    </source>
</evidence>
<comment type="similarity">
    <text evidence="1 13 17">Belongs to the NAD-dependent glycerol-3-phosphate dehydrogenase family.</text>
</comment>
<dbReference type="GO" id="GO:0046167">
    <property type="term" value="P:glycerol-3-phosphate biosynthetic process"/>
    <property type="evidence" value="ECO:0007669"/>
    <property type="project" value="UniProtKB-UniRule"/>
</dbReference>
<dbReference type="SUPFAM" id="SSF48179">
    <property type="entry name" value="6-phosphogluconate dehydrogenase C-terminal domain-like"/>
    <property type="match status" value="1"/>
</dbReference>
<dbReference type="InterPro" id="IPR008927">
    <property type="entry name" value="6-PGluconate_DH-like_C_sf"/>
</dbReference>
<evidence type="ECO:0000256" key="6">
    <source>
        <dbReference type="ARBA" id="ARBA00023098"/>
    </source>
</evidence>
<dbReference type="OrthoDB" id="9812273at2"/>
<dbReference type="GO" id="GO:0141153">
    <property type="term" value="F:glycerol-3-phosphate dehydrogenase (NADP+) activity"/>
    <property type="evidence" value="ECO:0007669"/>
    <property type="project" value="RHEA"/>
</dbReference>
<keyword evidence="4 13" id="KW-0560">Oxidoreductase</keyword>
<dbReference type="RefSeq" id="WP_091817999.1">
    <property type="nucleotide sequence ID" value="NZ_FOCW01000009.1"/>
</dbReference>
<evidence type="ECO:0000256" key="13">
    <source>
        <dbReference type="HAMAP-Rule" id="MF_00394"/>
    </source>
</evidence>
<reference evidence="20 21" key="1">
    <citation type="submission" date="2016-10" db="EMBL/GenBank/DDBJ databases">
        <authorList>
            <person name="de Groot N.N."/>
        </authorList>
    </citation>
    <scope>NUCLEOTIDE SEQUENCE [LARGE SCALE GENOMIC DNA]</scope>
    <source>
        <strain evidence="20 21">DSM 15123</strain>
    </source>
</reference>
<organism evidence="20 21">
    <name type="scientific">Brachymonas denitrificans DSM 15123</name>
    <dbReference type="NCBI Taxonomy" id="1121117"/>
    <lineage>
        <taxon>Bacteria</taxon>
        <taxon>Pseudomonadati</taxon>
        <taxon>Pseudomonadota</taxon>
        <taxon>Betaproteobacteria</taxon>
        <taxon>Burkholderiales</taxon>
        <taxon>Comamonadaceae</taxon>
        <taxon>Brachymonas</taxon>
    </lineage>
</organism>
<dbReference type="EC" id="1.1.1.94" evidence="10 13"/>
<evidence type="ECO:0000256" key="5">
    <source>
        <dbReference type="ARBA" id="ARBA00023027"/>
    </source>
</evidence>
<dbReference type="GO" id="GO:0046168">
    <property type="term" value="P:glycerol-3-phosphate catabolic process"/>
    <property type="evidence" value="ECO:0007669"/>
    <property type="project" value="InterPro"/>
</dbReference>
<evidence type="ECO:0000256" key="3">
    <source>
        <dbReference type="ARBA" id="ARBA00022857"/>
    </source>
</evidence>
<evidence type="ECO:0000313" key="21">
    <source>
        <dbReference type="Proteomes" id="UP000199531"/>
    </source>
</evidence>
<feature type="domain" description="Glycerol-3-phosphate dehydrogenase NAD-dependent N-terminal" evidence="18">
    <location>
        <begin position="2"/>
        <end position="157"/>
    </location>
</feature>
<feature type="binding site" evidence="13">
    <location>
        <position position="265"/>
    </location>
    <ligand>
        <name>sn-glycerol 3-phosphate</name>
        <dbReference type="ChEBI" id="CHEBI:57597"/>
    </ligand>
</feature>
<dbReference type="GO" id="GO:0006650">
    <property type="term" value="P:glycerophospholipid metabolic process"/>
    <property type="evidence" value="ECO:0007669"/>
    <property type="project" value="UniProtKB-UniRule"/>
</dbReference>
<comment type="caution">
    <text evidence="13">Lacks conserved residue(s) required for the propagation of feature annotation.</text>
</comment>
<keyword evidence="5 13" id="KW-0520">NAD</keyword>
<dbReference type="Gene3D" id="1.10.1040.10">
    <property type="entry name" value="N-(1-d-carboxylethyl)-l-norvaline Dehydrogenase, domain 2"/>
    <property type="match status" value="1"/>
</dbReference>
<feature type="binding site" evidence="13">
    <location>
        <position position="47"/>
    </location>
    <ligand>
        <name>NADPH</name>
        <dbReference type="ChEBI" id="CHEBI:57783"/>
    </ligand>
</feature>
<dbReference type="AlphaFoldDB" id="A0A1H8K7N0"/>
<feature type="binding site" evidence="13">
    <location>
        <position position="140"/>
    </location>
    <ligand>
        <name>NADPH</name>
        <dbReference type="ChEBI" id="CHEBI:57783"/>
    </ligand>
</feature>
<dbReference type="PANTHER" id="PTHR11728">
    <property type="entry name" value="GLYCEROL-3-PHOSPHATE DEHYDROGENASE"/>
    <property type="match status" value="1"/>
</dbReference>
<dbReference type="Pfam" id="PF01210">
    <property type="entry name" value="NAD_Gly3P_dh_N"/>
    <property type="match status" value="1"/>
</dbReference>
<dbReference type="PANTHER" id="PTHR11728:SF1">
    <property type="entry name" value="GLYCEROL-3-PHOSPHATE DEHYDROGENASE [NAD(+)] 2, CHLOROPLASTIC"/>
    <property type="match status" value="1"/>
</dbReference>
<dbReference type="NCBIfam" id="NF000940">
    <property type="entry name" value="PRK00094.1-2"/>
    <property type="match status" value="1"/>
</dbReference>
<evidence type="ECO:0000256" key="1">
    <source>
        <dbReference type="ARBA" id="ARBA00011009"/>
    </source>
</evidence>
<keyword evidence="7 13" id="KW-0594">Phospholipid biosynthesis</keyword>
<evidence type="ECO:0000259" key="19">
    <source>
        <dbReference type="Pfam" id="PF07479"/>
    </source>
</evidence>
<feature type="binding site" evidence="13">
    <location>
        <position position="290"/>
    </location>
    <ligand>
        <name>NADPH</name>
        <dbReference type="ChEBI" id="CHEBI:57783"/>
    </ligand>
</feature>
<gene>
    <name evidence="13" type="primary">gpsA</name>
    <name evidence="20" type="ORF">SAMN02745977_02259</name>
</gene>
<feature type="binding site" evidence="13">
    <location>
        <position position="103"/>
    </location>
    <ligand>
        <name>NADPH</name>
        <dbReference type="ChEBI" id="CHEBI:57783"/>
    </ligand>
</feature>
<dbReference type="InterPro" id="IPR011128">
    <property type="entry name" value="G3P_DH_NAD-dep_N"/>
</dbReference>
<evidence type="ECO:0000256" key="9">
    <source>
        <dbReference type="ARBA" id="ARBA00052716"/>
    </source>
</evidence>
<dbReference type="GO" id="GO:0008654">
    <property type="term" value="P:phospholipid biosynthetic process"/>
    <property type="evidence" value="ECO:0007669"/>
    <property type="project" value="UniProtKB-KW"/>
</dbReference>
<evidence type="ECO:0000256" key="2">
    <source>
        <dbReference type="ARBA" id="ARBA00022516"/>
    </source>
</evidence>
<feature type="binding site" evidence="13">
    <location>
        <position position="266"/>
    </location>
    <ligand>
        <name>NADPH</name>
        <dbReference type="ChEBI" id="CHEBI:57783"/>
    </ligand>
</feature>
<dbReference type="STRING" id="1121117.SAMN02745977_02259"/>
<dbReference type="GO" id="GO:0005829">
    <property type="term" value="C:cytosol"/>
    <property type="evidence" value="ECO:0007669"/>
    <property type="project" value="TreeGrafter"/>
</dbReference>
<dbReference type="PIRSF" id="PIRSF000114">
    <property type="entry name" value="Glycerol-3-P_dh"/>
    <property type="match status" value="1"/>
</dbReference>
<keyword evidence="13" id="KW-0963">Cytoplasm</keyword>
<feature type="binding site" evidence="16">
    <location>
        <position position="266"/>
    </location>
    <ligand>
        <name>NAD(+)</name>
        <dbReference type="ChEBI" id="CHEBI:57540"/>
    </ligand>
</feature>
<dbReference type="NCBIfam" id="NF000942">
    <property type="entry name" value="PRK00094.1-4"/>
    <property type="match status" value="1"/>
</dbReference>
<feature type="binding site" evidence="13">
    <location>
        <position position="266"/>
    </location>
    <ligand>
        <name>sn-glycerol 3-phosphate</name>
        <dbReference type="ChEBI" id="CHEBI:57597"/>
    </ligand>
</feature>
<comment type="catalytic activity">
    <reaction evidence="13">
        <text>sn-glycerol 3-phosphate + NAD(+) = dihydroxyacetone phosphate + NADH + H(+)</text>
        <dbReference type="Rhea" id="RHEA:11092"/>
        <dbReference type="ChEBI" id="CHEBI:15378"/>
        <dbReference type="ChEBI" id="CHEBI:57540"/>
        <dbReference type="ChEBI" id="CHEBI:57597"/>
        <dbReference type="ChEBI" id="CHEBI:57642"/>
        <dbReference type="ChEBI" id="CHEBI:57945"/>
        <dbReference type="EC" id="1.1.1.94"/>
    </reaction>
</comment>